<dbReference type="PANTHER" id="PTHR43649">
    <property type="entry name" value="ARABINOSE-BINDING PROTEIN-RELATED"/>
    <property type="match status" value="1"/>
</dbReference>
<evidence type="ECO:0000313" key="4">
    <source>
        <dbReference type="Proteomes" id="UP000326779"/>
    </source>
</evidence>
<sequence length="419" mass="47353">MRRLRSLVLALATILLAFVAVGCTSSRAQSDSKTIVFWNPFTGPDGTSMQKLVNEYNATKPEYPVKNISLTEGDMYAKIPTIVNSGRGIPDLQIVHVERIKDYVHNGILDTYDQYLSNYPNIKSSNYVQEAWNGGSYEGHRYGIPLDIHTFVMYYNKDLVAKYCPEALDDNIVTFDEIKAAGEKAKKDGITALGLTWWKPNYLSMLGQQGGELTKNGVDPTLNTEPAKNTLNFYKSLYAAGITSRDGQDPMQLFLTGKEIFHPEGIWMVNQIRESKIKFGLTNAPQVSADPKKMVNWSSSHQFVLLKQAKRNTAKTKATLKFINWVRTHSIHWAEAGQNPASQAITKNKAYQKMGQSFLLKSKTEQESLRIFDYRYNGYVADFLDRYALDPVFGKTSIEKYLKDMQSTVQDKIDAQITD</sequence>
<dbReference type="Pfam" id="PF01547">
    <property type="entry name" value="SBP_bac_1"/>
    <property type="match status" value="1"/>
</dbReference>
<dbReference type="EMBL" id="JAQSGK010000003">
    <property type="protein sequence ID" value="MEE6714688.1"/>
    <property type="molecule type" value="Genomic_DNA"/>
</dbReference>
<reference evidence="2 5" key="2">
    <citation type="submission" date="2023-02" db="EMBL/GenBank/DDBJ databases">
        <title>The predominant lactic acid bacteria and yeasts involved in the spontaneous fermentation of millet during the production of the traditional porridge Hausa koko in Ghana.</title>
        <authorList>
            <person name="Atter A."/>
            <person name="Diaz M."/>
        </authorList>
    </citation>
    <scope>NUCLEOTIDE SEQUENCE [LARGE SCALE GENOMIC DNA]</scope>
    <source>
        <strain evidence="2 5">FI11640</strain>
    </source>
</reference>
<dbReference type="Gene3D" id="3.40.190.10">
    <property type="entry name" value="Periplasmic binding protein-like II"/>
    <property type="match status" value="1"/>
</dbReference>
<dbReference type="PROSITE" id="PS51257">
    <property type="entry name" value="PROKAR_LIPOPROTEIN"/>
    <property type="match status" value="1"/>
</dbReference>
<dbReference type="PANTHER" id="PTHR43649:SF12">
    <property type="entry name" value="DIACETYLCHITOBIOSE BINDING PROTEIN DASA"/>
    <property type="match status" value="1"/>
</dbReference>
<dbReference type="Proteomes" id="UP001330016">
    <property type="component" value="Unassembled WGS sequence"/>
</dbReference>
<reference evidence="3 4" key="1">
    <citation type="submission" date="2019-10" db="EMBL/GenBank/DDBJ databases">
        <title>The completed genome of Lactobacillus harbinensis M1.</title>
        <authorList>
            <person name="Zheng Y."/>
        </authorList>
    </citation>
    <scope>NUCLEOTIDE SEQUENCE [LARGE SCALE GENOMIC DNA]</scope>
    <source>
        <strain evidence="3 4">M1</strain>
    </source>
</reference>
<evidence type="ECO:0000313" key="2">
    <source>
        <dbReference type="EMBL" id="MEE6714688.1"/>
    </source>
</evidence>
<accession>A0A5P8Q280</accession>
<gene>
    <name evidence="3" type="ORF">D1010_16005</name>
    <name evidence="2" type="ORF">PS435_02345</name>
</gene>
<dbReference type="AlphaFoldDB" id="A0A5P8Q280"/>
<dbReference type="KEGG" id="lhb:D1010_16005"/>
<keyword evidence="1" id="KW-0732">Signal</keyword>
<name>A0A5P8Q280_9LACO</name>
<dbReference type="InterPro" id="IPR050490">
    <property type="entry name" value="Bact_solute-bd_prot1"/>
</dbReference>
<evidence type="ECO:0000313" key="5">
    <source>
        <dbReference type="Proteomes" id="UP001330016"/>
    </source>
</evidence>
<keyword evidence="5" id="KW-1185">Reference proteome</keyword>
<dbReference type="InterPro" id="IPR006059">
    <property type="entry name" value="SBP"/>
</dbReference>
<dbReference type="RefSeq" id="WP_027829026.1">
    <property type="nucleotide sequence ID" value="NZ_CAUFDJ010000006.1"/>
</dbReference>
<dbReference type="SUPFAM" id="SSF53850">
    <property type="entry name" value="Periplasmic binding protein-like II"/>
    <property type="match status" value="1"/>
</dbReference>
<dbReference type="GeneID" id="78510275"/>
<dbReference type="Proteomes" id="UP000326779">
    <property type="component" value="Chromosome"/>
</dbReference>
<feature type="signal peptide" evidence="1">
    <location>
        <begin position="1"/>
        <end position="28"/>
    </location>
</feature>
<organism evidence="3 4">
    <name type="scientific">Schleiferilactobacillus harbinensis</name>
    <dbReference type="NCBI Taxonomy" id="304207"/>
    <lineage>
        <taxon>Bacteria</taxon>
        <taxon>Bacillati</taxon>
        <taxon>Bacillota</taxon>
        <taxon>Bacilli</taxon>
        <taxon>Lactobacillales</taxon>
        <taxon>Lactobacillaceae</taxon>
        <taxon>Schleiferilactobacillus</taxon>
    </lineage>
</organism>
<dbReference type="EMBL" id="CP045143">
    <property type="protein sequence ID" value="QFR24759.1"/>
    <property type="molecule type" value="Genomic_DNA"/>
</dbReference>
<protein>
    <submittedName>
        <fullName evidence="3">Extracellular solute-binding protein</fullName>
    </submittedName>
</protein>
<evidence type="ECO:0000313" key="3">
    <source>
        <dbReference type="EMBL" id="QFR24759.1"/>
    </source>
</evidence>
<evidence type="ECO:0000256" key="1">
    <source>
        <dbReference type="SAM" id="SignalP"/>
    </source>
</evidence>
<feature type="chain" id="PRO_5044623539" evidence="1">
    <location>
        <begin position="29"/>
        <end position="419"/>
    </location>
</feature>
<proteinExistence type="predicted"/>